<organism evidence="1 2">
    <name type="scientific">Taibaiella chishuiensis</name>
    <dbReference type="NCBI Taxonomy" id="1434707"/>
    <lineage>
        <taxon>Bacteria</taxon>
        <taxon>Pseudomonadati</taxon>
        <taxon>Bacteroidota</taxon>
        <taxon>Chitinophagia</taxon>
        <taxon>Chitinophagales</taxon>
        <taxon>Chitinophagaceae</taxon>
        <taxon>Taibaiella</taxon>
    </lineage>
</organism>
<keyword evidence="2" id="KW-1185">Reference proteome</keyword>
<dbReference type="PROSITE" id="PS51257">
    <property type="entry name" value="PROKAR_LIPOPROTEIN"/>
    <property type="match status" value="1"/>
</dbReference>
<gene>
    <name evidence="1" type="ORF">B0I18_101804</name>
</gene>
<protein>
    <submittedName>
        <fullName evidence="1">SusD-like starch-binding protein associating with outer membrane</fullName>
    </submittedName>
</protein>
<dbReference type="EMBL" id="PYGD01000001">
    <property type="protein sequence ID" value="PSK94644.1"/>
    <property type="molecule type" value="Genomic_DNA"/>
</dbReference>
<name>A0A2P8DBS0_9BACT</name>
<dbReference type="SUPFAM" id="SSF48452">
    <property type="entry name" value="TPR-like"/>
    <property type="match status" value="1"/>
</dbReference>
<dbReference type="InterPro" id="IPR011990">
    <property type="entry name" value="TPR-like_helical_dom_sf"/>
</dbReference>
<dbReference type="AlphaFoldDB" id="A0A2P8DBS0"/>
<accession>A0A2P8DBS0</accession>
<dbReference type="InterPro" id="IPR041662">
    <property type="entry name" value="SusD-like_2"/>
</dbReference>
<dbReference type="Gene3D" id="1.25.40.390">
    <property type="match status" value="1"/>
</dbReference>
<dbReference type="Pfam" id="PF12771">
    <property type="entry name" value="SusD-like_2"/>
    <property type="match status" value="1"/>
</dbReference>
<sequence>MKRTIILMMLSTLLVFTGCRKFDELNTDPAKPGETRPEFLLANAEKRASDLMYDGYYNGRIGMHYAQYWTGTDKTDESRNLITNDALWTGLYVGPLVDLQEISNYYRRNPQDANPNMVAVAEIMKVWIFHVLTDLYVDIPYSQALKVDAYPQPVFDRAQDVYAALITSLKTQIAQLSGTDPGVIQGDILMGGKKDLWVRFANALRMRIALRMADVKPDEARAEIEDAAKNTLHEGEDIYFPYNTQSITNRFPYNEEDRALVEFAVTTTLIDYLKEVDDPRLKVYARPSVKGNVFRGKPYGLVTNTPVLDSLSKPGTKVYSGAFKGYLITYTEVAFIKTEAAARGMNVGGSAASLYENAIAASMKQWEISGNDTINNYIRRVPYNAGNWKDVIGTQKWIALYMQGLQSWMERLRLDFNRPDGRPLFIDPVSGSLDAQVPGVPQRLNYPNATRNSNAANSEQAAANIGGDTKATRNWWNVR</sequence>
<evidence type="ECO:0000313" key="1">
    <source>
        <dbReference type="EMBL" id="PSK94644.1"/>
    </source>
</evidence>
<dbReference type="Proteomes" id="UP000240572">
    <property type="component" value="Unassembled WGS sequence"/>
</dbReference>
<evidence type="ECO:0000313" key="2">
    <source>
        <dbReference type="Proteomes" id="UP000240572"/>
    </source>
</evidence>
<proteinExistence type="predicted"/>
<reference evidence="1 2" key="1">
    <citation type="submission" date="2018-03" db="EMBL/GenBank/DDBJ databases">
        <title>Genomic Encyclopedia of Type Strains, Phase III (KMG-III): the genomes of soil and plant-associated and newly described type strains.</title>
        <authorList>
            <person name="Whitman W."/>
        </authorList>
    </citation>
    <scope>NUCLEOTIDE SEQUENCE [LARGE SCALE GENOMIC DNA]</scope>
    <source>
        <strain evidence="1 2">CGMCC 1.12700</strain>
    </source>
</reference>
<comment type="caution">
    <text evidence="1">The sequence shown here is derived from an EMBL/GenBank/DDBJ whole genome shotgun (WGS) entry which is preliminary data.</text>
</comment>
<dbReference type="RefSeq" id="WP_181358329.1">
    <property type="nucleotide sequence ID" value="NZ_PYGD01000001.1"/>
</dbReference>